<reference evidence="2 3" key="1">
    <citation type="submission" date="2019-08" db="EMBL/GenBank/DDBJ databases">
        <title>Actinomadura sp. nov. CYP1-5 isolated from mountain soil.</title>
        <authorList>
            <person name="Songsumanus A."/>
            <person name="Kuncharoen N."/>
            <person name="Kudo T."/>
            <person name="Yuki M."/>
            <person name="Igarashi Y."/>
            <person name="Tanasupawat S."/>
        </authorList>
    </citation>
    <scope>NUCLEOTIDE SEQUENCE [LARGE SCALE GENOMIC DNA]</scope>
    <source>
        <strain evidence="2 3">GKU157</strain>
    </source>
</reference>
<gene>
    <name evidence="2" type="ORF">FXF65_41825</name>
</gene>
<dbReference type="Pfam" id="PF20329">
    <property type="entry name" value="DUF6624"/>
    <property type="match status" value="1"/>
</dbReference>
<dbReference type="RefSeq" id="WP_148356040.1">
    <property type="nucleotide sequence ID" value="NZ_JBHSBF010000041.1"/>
</dbReference>
<name>A0A5D0TQJ1_9ACTN</name>
<proteinExistence type="predicted"/>
<organism evidence="2 3">
    <name type="scientific">Actinomadura syzygii</name>
    <dbReference type="NCBI Taxonomy" id="1427538"/>
    <lineage>
        <taxon>Bacteria</taxon>
        <taxon>Bacillati</taxon>
        <taxon>Actinomycetota</taxon>
        <taxon>Actinomycetes</taxon>
        <taxon>Streptosporangiales</taxon>
        <taxon>Thermomonosporaceae</taxon>
        <taxon>Actinomadura</taxon>
    </lineage>
</organism>
<accession>A0A5D0TQJ1</accession>
<evidence type="ECO:0000313" key="3">
    <source>
        <dbReference type="Proteomes" id="UP000322634"/>
    </source>
</evidence>
<dbReference type="EMBL" id="VSFF01000021">
    <property type="protein sequence ID" value="TYC07552.1"/>
    <property type="molecule type" value="Genomic_DNA"/>
</dbReference>
<dbReference type="InterPro" id="IPR046732">
    <property type="entry name" value="DUF6624"/>
</dbReference>
<evidence type="ECO:0000256" key="1">
    <source>
        <dbReference type="SAM" id="MobiDB-lite"/>
    </source>
</evidence>
<dbReference type="Proteomes" id="UP000322634">
    <property type="component" value="Unassembled WGS sequence"/>
</dbReference>
<sequence>MDVSDVAAELVRRRDLDQQARRNAAGGRWSEREREHTGQVDADNTRWLTGLVAEHGWPRADRVGAAAAHAAWLIAQHADAAPAQQRRFLTLMRQAAADGQARPADLAYLEDRCRRNSGRPQLYGTQLATTDDGDLVPAPLEEPERVDDRRAAVGLSPLADYLKAVREHNQ</sequence>
<evidence type="ECO:0000313" key="2">
    <source>
        <dbReference type="EMBL" id="TYC07552.1"/>
    </source>
</evidence>
<dbReference type="AlphaFoldDB" id="A0A5D0TQJ1"/>
<feature type="compositionally biased region" description="Basic and acidic residues" evidence="1">
    <location>
        <begin position="29"/>
        <end position="38"/>
    </location>
</feature>
<keyword evidence="3" id="KW-1185">Reference proteome</keyword>
<protein>
    <submittedName>
        <fullName evidence="2">Uncharacterized protein</fullName>
    </submittedName>
</protein>
<feature type="region of interest" description="Disordered" evidence="1">
    <location>
        <begin position="19"/>
        <end position="38"/>
    </location>
</feature>
<dbReference type="OrthoDB" id="22038at2"/>
<comment type="caution">
    <text evidence="2">The sequence shown here is derived from an EMBL/GenBank/DDBJ whole genome shotgun (WGS) entry which is preliminary data.</text>
</comment>